<comment type="caution">
    <text evidence="1">The sequence shown here is derived from an EMBL/GenBank/DDBJ whole genome shotgun (WGS) entry which is preliminary data.</text>
</comment>
<keyword evidence="2" id="KW-1185">Reference proteome</keyword>
<organism evidence="1 2">
    <name type="scientific">Bugula neritina</name>
    <name type="common">Brown bryozoan</name>
    <name type="synonym">Sertularia neritina</name>
    <dbReference type="NCBI Taxonomy" id="10212"/>
    <lineage>
        <taxon>Eukaryota</taxon>
        <taxon>Metazoa</taxon>
        <taxon>Spiralia</taxon>
        <taxon>Lophotrochozoa</taxon>
        <taxon>Bryozoa</taxon>
        <taxon>Gymnolaemata</taxon>
        <taxon>Cheilostomatida</taxon>
        <taxon>Flustrina</taxon>
        <taxon>Buguloidea</taxon>
        <taxon>Bugulidae</taxon>
        <taxon>Bugula</taxon>
    </lineage>
</organism>
<sequence>MSCVHTLCQSEKDPCLAHGVVECTPQEALHDVEIVTPSYALSTYHDRYANADRAEEWRRTVRTCLAHEGHYYESAKYTNSNENEAGIVQPSCSARPLVTRNMLIHQVYDISPTVSVH</sequence>
<name>A0A7J7K0E9_BUGNE</name>
<evidence type="ECO:0000313" key="1">
    <source>
        <dbReference type="EMBL" id="KAF6032109.1"/>
    </source>
</evidence>
<protein>
    <submittedName>
        <fullName evidence="1">Uncharacterized protein</fullName>
    </submittedName>
</protein>
<dbReference type="EMBL" id="VXIV02001535">
    <property type="protein sequence ID" value="KAF6032109.1"/>
    <property type="molecule type" value="Genomic_DNA"/>
</dbReference>
<gene>
    <name evidence="1" type="ORF">EB796_009609</name>
</gene>
<dbReference type="AlphaFoldDB" id="A0A7J7K0E9"/>
<accession>A0A7J7K0E9</accession>
<reference evidence="1" key="1">
    <citation type="submission" date="2020-06" db="EMBL/GenBank/DDBJ databases">
        <title>Draft genome of Bugula neritina, a colonial animal packing powerful symbionts and potential medicines.</title>
        <authorList>
            <person name="Rayko M."/>
        </authorList>
    </citation>
    <scope>NUCLEOTIDE SEQUENCE [LARGE SCALE GENOMIC DNA]</scope>
    <source>
        <strain evidence="1">Kwan_BN1</strain>
    </source>
</reference>
<proteinExistence type="predicted"/>
<evidence type="ECO:0000313" key="2">
    <source>
        <dbReference type="Proteomes" id="UP000593567"/>
    </source>
</evidence>
<dbReference type="Proteomes" id="UP000593567">
    <property type="component" value="Unassembled WGS sequence"/>
</dbReference>